<evidence type="ECO:0000313" key="2">
    <source>
        <dbReference type="EMBL" id="EME41002.1"/>
    </source>
</evidence>
<feature type="compositionally biased region" description="Low complexity" evidence="1">
    <location>
        <begin position="165"/>
        <end position="192"/>
    </location>
</feature>
<keyword evidence="3" id="KW-1185">Reference proteome</keyword>
<gene>
    <name evidence="2" type="ORF">DOTSEDRAFT_56056</name>
</gene>
<reference evidence="2 3" key="2">
    <citation type="journal article" date="2012" name="PLoS Pathog.">
        <title>Diverse lifestyles and strategies of plant pathogenesis encoded in the genomes of eighteen Dothideomycetes fungi.</title>
        <authorList>
            <person name="Ohm R.A."/>
            <person name="Feau N."/>
            <person name="Henrissat B."/>
            <person name="Schoch C.L."/>
            <person name="Horwitz B.A."/>
            <person name="Barry K.W."/>
            <person name="Condon B.J."/>
            <person name="Copeland A.C."/>
            <person name="Dhillon B."/>
            <person name="Glaser F."/>
            <person name="Hesse C.N."/>
            <person name="Kosti I."/>
            <person name="LaButti K."/>
            <person name="Lindquist E.A."/>
            <person name="Lucas S."/>
            <person name="Salamov A.A."/>
            <person name="Bradshaw R.E."/>
            <person name="Ciuffetti L."/>
            <person name="Hamelin R.C."/>
            <person name="Kema G.H.J."/>
            <person name="Lawrence C."/>
            <person name="Scott J.A."/>
            <person name="Spatafora J.W."/>
            <person name="Turgeon B.G."/>
            <person name="de Wit P.J.G.M."/>
            <person name="Zhong S."/>
            <person name="Goodwin S.B."/>
            <person name="Grigoriev I.V."/>
        </authorList>
    </citation>
    <scope>NUCLEOTIDE SEQUENCE [LARGE SCALE GENOMIC DNA]</scope>
    <source>
        <strain evidence="3">NZE10 / CBS 128990</strain>
    </source>
</reference>
<dbReference type="Proteomes" id="UP000016933">
    <property type="component" value="Unassembled WGS sequence"/>
</dbReference>
<feature type="compositionally biased region" description="Gly residues" evidence="1">
    <location>
        <begin position="153"/>
        <end position="164"/>
    </location>
</feature>
<evidence type="ECO:0000256" key="1">
    <source>
        <dbReference type="SAM" id="MobiDB-lite"/>
    </source>
</evidence>
<reference evidence="3" key="1">
    <citation type="journal article" date="2012" name="PLoS Genet.">
        <title>The genomes of the fungal plant pathogens Cladosporium fulvum and Dothistroma septosporum reveal adaptation to different hosts and lifestyles but also signatures of common ancestry.</title>
        <authorList>
            <person name="de Wit P.J.G.M."/>
            <person name="van der Burgt A."/>
            <person name="Oekmen B."/>
            <person name="Stergiopoulos I."/>
            <person name="Abd-Elsalam K.A."/>
            <person name="Aerts A.L."/>
            <person name="Bahkali A.H."/>
            <person name="Beenen H.G."/>
            <person name="Chettri P."/>
            <person name="Cox M.P."/>
            <person name="Datema E."/>
            <person name="de Vries R.P."/>
            <person name="Dhillon B."/>
            <person name="Ganley A.R."/>
            <person name="Griffiths S.A."/>
            <person name="Guo Y."/>
            <person name="Hamelin R.C."/>
            <person name="Henrissat B."/>
            <person name="Kabir M.S."/>
            <person name="Jashni M.K."/>
            <person name="Kema G."/>
            <person name="Klaubauf S."/>
            <person name="Lapidus A."/>
            <person name="Levasseur A."/>
            <person name="Lindquist E."/>
            <person name="Mehrabi R."/>
            <person name="Ohm R.A."/>
            <person name="Owen T.J."/>
            <person name="Salamov A."/>
            <person name="Schwelm A."/>
            <person name="Schijlen E."/>
            <person name="Sun H."/>
            <person name="van den Burg H.A."/>
            <person name="van Ham R.C.H.J."/>
            <person name="Zhang S."/>
            <person name="Goodwin S.B."/>
            <person name="Grigoriev I.V."/>
            <person name="Collemare J."/>
            <person name="Bradshaw R.E."/>
        </authorList>
    </citation>
    <scope>NUCLEOTIDE SEQUENCE [LARGE SCALE GENOMIC DNA]</scope>
    <source>
        <strain evidence="3">NZE10 / CBS 128990</strain>
    </source>
</reference>
<evidence type="ECO:0000313" key="3">
    <source>
        <dbReference type="Proteomes" id="UP000016933"/>
    </source>
</evidence>
<dbReference type="OrthoDB" id="3629596at2759"/>
<feature type="region of interest" description="Disordered" evidence="1">
    <location>
        <begin position="137"/>
        <end position="201"/>
    </location>
</feature>
<organism evidence="2 3">
    <name type="scientific">Dothistroma septosporum (strain NZE10 / CBS 128990)</name>
    <name type="common">Red band needle blight fungus</name>
    <name type="synonym">Mycosphaerella pini</name>
    <dbReference type="NCBI Taxonomy" id="675120"/>
    <lineage>
        <taxon>Eukaryota</taxon>
        <taxon>Fungi</taxon>
        <taxon>Dikarya</taxon>
        <taxon>Ascomycota</taxon>
        <taxon>Pezizomycotina</taxon>
        <taxon>Dothideomycetes</taxon>
        <taxon>Dothideomycetidae</taxon>
        <taxon>Mycosphaerellales</taxon>
        <taxon>Mycosphaerellaceae</taxon>
        <taxon>Dothistroma</taxon>
    </lineage>
</organism>
<dbReference type="AlphaFoldDB" id="N1PF39"/>
<name>N1PF39_DOTSN</name>
<sequence length="275" mass="29943">MLFQYCCSVTKKKDLKWLKEKYGDRLGLPLTMAFNSPLRLSIAHRHHGFGMLSGWESESPLDVQERIDNDQENNMLIESWYVNSSKFLMAKEYYDKLDGILRDAKITNKEIYNPGTPAQTPGVTLAAAVQEEDEFEGGQFDDNATEQDSEGTGDSGGAGDGGTTLTGDDGTTLTGDGDATGGQATSATAQGDDQSGDSPPSAFAARITTIMEMITQYPVLIHQLCTDDGLRELLAQLQGISDNAWTNPMAEEECDECIGKIQEQYITPAIMGTEE</sequence>
<dbReference type="EMBL" id="KB446543">
    <property type="protein sequence ID" value="EME41002.1"/>
    <property type="molecule type" value="Genomic_DNA"/>
</dbReference>
<dbReference type="HOGENOM" id="CLU_1012030_0_0_1"/>
<protein>
    <submittedName>
        <fullName evidence="2">Uncharacterized protein</fullName>
    </submittedName>
</protein>
<accession>N1PF39</accession>
<proteinExistence type="predicted"/>